<feature type="compositionally biased region" description="Polar residues" evidence="1">
    <location>
        <begin position="63"/>
        <end position="72"/>
    </location>
</feature>
<protein>
    <submittedName>
        <fullName evidence="2">Uncharacterized protein</fullName>
    </submittedName>
</protein>
<feature type="region of interest" description="Disordered" evidence="1">
    <location>
        <begin position="115"/>
        <end position="155"/>
    </location>
</feature>
<name>A0ABU6TER3_9FABA</name>
<feature type="compositionally biased region" description="Basic residues" evidence="1">
    <location>
        <begin position="121"/>
        <end position="130"/>
    </location>
</feature>
<feature type="region of interest" description="Disordered" evidence="1">
    <location>
        <begin position="52"/>
        <end position="81"/>
    </location>
</feature>
<accession>A0ABU6TER3</accession>
<keyword evidence="3" id="KW-1185">Reference proteome</keyword>
<dbReference type="EMBL" id="JASCZI010090850">
    <property type="protein sequence ID" value="MED6147157.1"/>
    <property type="molecule type" value="Genomic_DNA"/>
</dbReference>
<reference evidence="2 3" key="1">
    <citation type="journal article" date="2023" name="Plants (Basel)">
        <title>Bridging the Gap: Combining Genomics and Transcriptomics Approaches to Understand Stylosanthes scabra, an Orphan Legume from the Brazilian Caatinga.</title>
        <authorList>
            <person name="Ferreira-Neto J.R.C."/>
            <person name="da Silva M.D."/>
            <person name="Binneck E."/>
            <person name="de Melo N.F."/>
            <person name="da Silva R.H."/>
            <person name="de Melo A.L.T.M."/>
            <person name="Pandolfi V."/>
            <person name="Bustamante F.O."/>
            <person name="Brasileiro-Vidal A.C."/>
            <person name="Benko-Iseppon A.M."/>
        </authorList>
    </citation>
    <scope>NUCLEOTIDE SEQUENCE [LARGE SCALE GENOMIC DNA]</scope>
    <source>
        <tissue evidence="2">Leaves</tissue>
    </source>
</reference>
<sequence length="155" mass="17288">MGDVLWNLEYALQLQEAVLQGDPEENSTNMIGDLSPQINNFDREESVSAAQFESPSLDDLSGVSMSKGQNKNLGKGHLCPSPFEKRTFVTPTLAKYLYDLDLLKNGTPWTLRWAGLPSGNGKRRRGKKRGPMPVTESRLDVGALQTSKRQRVMQH</sequence>
<proteinExistence type="predicted"/>
<evidence type="ECO:0000313" key="2">
    <source>
        <dbReference type="EMBL" id="MED6147157.1"/>
    </source>
</evidence>
<organism evidence="2 3">
    <name type="scientific">Stylosanthes scabra</name>
    <dbReference type="NCBI Taxonomy" id="79078"/>
    <lineage>
        <taxon>Eukaryota</taxon>
        <taxon>Viridiplantae</taxon>
        <taxon>Streptophyta</taxon>
        <taxon>Embryophyta</taxon>
        <taxon>Tracheophyta</taxon>
        <taxon>Spermatophyta</taxon>
        <taxon>Magnoliopsida</taxon>
        <taxon>eudicotyledons</taxon>
        <taxon>Gunneridae</taxon>
        <taxon>Pentapetalae</taxon>
        <taxon>rosids</taxon>
        <taxon>fabids</taxon>
        <taxon>Fabales</taxon>
        <taxon>Fabaceae</taxon>
        <taxon>Papilionoideae</taxon>
        <taxon>50 kb inversion clade</taxon>
        <taxon>dalbergioids sensu lato</taxon>
        <taxon>Dalbergieae</taxon>
        <taxon>Pterocarpus clade</taxon>
        <taxon>Stylosanthes</taxon>
    </lineage>
</organism>
<comment type="caution">
    <text evidence="2">The sequence shown here is derived from an EMBL/GenBank/DDBJ whole genome shotgun (WGS) entry which is preliminary data.</text>
</comment>
<gene>
    <name evidence="2" type="ORF">PIB30_041408</name>
</gene>
<evidence type="ECO:0000256" key="1">
    <source>
        <dbReference type="SAM" id="MobiDB-lite"/>
    </source>
</evidence>
<dbReference type="Proteomes" id="UP001341840">
    <property type="component" value="Unassembled WGS sequence"/>
</dbReference>
<evidence type="ECO:0000313" key="3">
    <source>
        <dbReference type="Proteomes" id="UP001341840"/>
    </source>
</evidence>